<dbReference type="PROSITE" id="PS00108">
    <property type="entry name" value="PROTEIN_KINASE_ST"/>
    <property type="match status" value="1"/>
</dbReference>
<evidence type="ECO:0000256" key="1">
    <source>
        <dbReference type="ARBA" id="ARBA00022535"/>
    </source>
</evidence>
<evidence type="ECO:0000256" key="6">
    <source>
        <dbReference type="ARBA" id="ARBA00022992"/>
    </source>
</evidence>
<keyword evidence="6" id="KW-0142">cGMP-binding</keyword>
<dbReference type="Proteomes" id="UP000705867">
    <property type="component" value="Unassembled WGS sequence"/>
</dbReference>
<dbReference type="PANTHER" id="PTHR43289:SF6">
    <property type="entry name" value="SERINE_THREONINE-PROTEIN KINASE NEKL-3"/>
    <property type="match status" value="1"/>
</dbReference>
<dbReference type="GO" id="GO:0005524">
    <property type="term" value="F:ATP binding"/>
    <property type="evidence" value="ECO:0007669"/>
    <property type="project" value="UniProtKB-UniRule"/>
</dbReference>
<dbReference type="Pfam" id="PF00069">
    <property type="entry name" value="Pkinase"/>
    <property type="match status" value="1"/>
</dbReference>
<evidence type="ECO:0000256" key="4">
    <source>
        <dbReference type="ARBA" id="ARBA00022777"/>
    </source>
</evidence>
<feature type="domain" description="Cyclic nucleotide-binding" evidence="9">
    <location>
        <begin position="302"/>
        <end position="399"/>
    </location>
</feature>
<dbReference type="Pfam" id="PF00027">
    <property type="entry name" value="cNMP_binding"/>
    <property type="match status" value="1"/>
</dbReference>
<organism evidence="10 11">
    <name type="scientific">Candidatus Nitrobium versatile</name>
    <dbReference type="NCBI Taxonomy" id="2884831"/>
    <lineage>
        <taxon>Bacteria</taxon>
        <taxon>Pseudomonadati</taxon>
        <taxon>Nitrospirota</taxon>
        <taxon>Nitrospiria</taxon>
        <taxon>Nitrospirales</taxon>
        <taxon>Nitrospiraceae</taxon>
        <taxon>Candidatus Nitrobium</taxon>
    </lineage>
</organism>
<sequence>MIQSPPKHVGKYEVVEKLGQGGMGVVYLGHDPYNNRPVAIKVAGEENHHSEECRKKHRKMFFNEARIAGMLDHPNILAVHDAGIDTDQYYIVMEYIEGSRTLKEYCRVENLLPVERVVEIVFKCCKALDYAHRLGVIHRDIKPGNLLLTGDLEVKIGDFGIAQTIRADETQTQIMGLIGSPCYMSPEQVKEEPLTCQTDLFSLGAVMYELLTGRSPFHASTFSSIIRKVLYHDPEPLRFYRSDIPKALEVIVMKALSKRTAERYKTGTHFASDLRLTSITINYTEVELHHRERFTVLRSLDFFREFHDSELWEVLNVISWKEFPPDRRIITEGHIDHTFYIIVSGEAAVRKGKREVAPLKKGDCFGEIGYLTGTKRASDIVSVSGVVLLEVNDTVIEQVSPACQLRFHKVFLKKLIERLSKRPEGLTED</sequence>
<dbReference type="Gene3D" id="2.60.120.10">
    <property type="entry name" value="Jelly Rolls"/>
    <property type="match status" value="1"/>
</dbReference>
<protein>
    <submittedName>
        <fullName evidence="10">Protein kinase</fullName>
    </submittedName>
</protein>
<evidence type="ECO:0000259" key="8">
    <source>
        <dbReference type="PROSITE" id="PS50011"/>
    </source>
</evidence>
<evidence type="ECO:0000313" key="11">
    <source>
        <dbReference type="Proteomes" id="UP000705867"/>
    </source>
</evidence>
<evidence type="ECO:0000256" key="7">
    <source>
        <dbReference type="PROSITE-ProRule" id="PRU10141"/>
    </source>
</evidence>
<evidence type="ECO:0000256" key="2">
    <source>
        <dbReference type="ARBA" id="ARBA00022679"/>
    </source>
</evidence>
<dbReference type="Gene3D" id="3.30.200.20">
    <property type="entry name" value="Phosphorylase Kinase, domain 1"/>
    <property type="match status" value="1"/>
</dbReference>
<keyword evidence="5 7" id="KW-0067">ATP-binding</keyword>
<evidence type="ECO:0000256" key="5">
    <source>
        <dbReference type="ARBA" id="ARBA00022840"/>
    </source>
</evidence>
<dbReference type="CDD" id="cd00038">
    <property type="entry name" value="CAP_ED"/>
    <property type="match status" value="1"/>
</dbReference>
<gene>
    <name evidence="10" type="ORF">K8I29_02610</name>
</gene>
<evidence type="ECO:0000313" key="10">
    <source>
        <dbReference type="EMBL" id="MBZ0155090.1"/>
    </source>
</evidence>
<keyword evidence="1" id="KW-0140">cGMP</keyword>
<keyword evidence="3 7" id="KW-0547">Nucleotide-binding</keyword>
<dbReference type="PROSITE" id="PS50011">
    <property type="entry name" value="PROTEIN_KINASE_DOM"/>
    <property type="match status" value="1"/>
</dbReference>
<dbReference type="Gene3D" id="1.10.510.10">
    <property type="entry name" value="Transferase(Phosphotransferase) domain 1"/>
    <property type="match status" value="1"/>
</dbReference>
<evidence type="ECO:0000259" key="9">
    <source>
        <dbReference type="PROSITE" id="PS50042"/>
    </source>
</evidence>
<reference evidence="10" key="1">
    <citation type="journal article" date="2021" name="bioRxiv">
        <title>Unraveling nitrogen, sulfur and carbon metabolic pathways and microbial community transcriptional responses to substrate deprivation and toxicity stresses in a bioreactor mimicking anoxic brackish coastal sediment conditions.</title>
        <authorList>
            <person name="Martins P.D."/>
            <person name="Echeveste M.J."/>
            <person name="Arshad A."/>
            <person name="Kurth J."/>
            <person name="Ouboter H."/>
            <person name="Jetten M.S.M."/>
            <person name="Welte C.U."/>
        </authorList>
    </citation>
    <scope>NUCLEOTIDE SEQUENCE</scope>
    <source>
        <strain evidence="10">MAG_39</strain>
    </source>
</reference>
<feature type="domain" description="Protein kinase" evidence="8">
    <location>
        <begin position="12"/>
        <end position="276"/>
    </location>
</feature>
<dbReference type="InterPro" id="IPR017441">
    <property type="entry name" value="Protein_kinase_ATP_BS"/>
</dbReference>
<dbReference type="InterPro" id="IPR008271">
    <property type="entry name" value="Ser/Thr_kinase_AS"/>
</dbReference>
<evidence type="ECO:0000256" key="3">
    <source>
        <dbReference type="ARBA" id="ARBA00022741"/>
    </source>
</evidence>
<dbReference type="InterPro" id="IPR000595">
    <property type="entry name" value="cNMP-bd_dom"/>
</dbReference>
<dbReference type="SUPFAM" id="SSF51206">
    <property type="entry name" value="cAMP-binding domain-like"/>
    <property type="match status" value="1"/>
</dbReference>
<dbReference type="SMART" id="SM00220">
    <property type="entry name" value="S_TKc"/>
    <property type="match status" value="1"/>
</dbReference>
<dbReference type="SMART" id="SM00100">
    <property type="entry name" value="cNMP"/>
    <property type="match status" value="1"/>
</dbReference>
<keyword evidence="2" id="KW-0808">Transferase</keyword>
<dbReference type="InterPro" id="IPR018490">
    <property type="entry name" value="cNMP-bd_dom_sf"/>
</dbReference>
<reference evidence="10" key="2">
    <citation type="submission" date="2021-08" db="EMBL/GenBank/DDBJ databases">
        <authorList>
            <person name="Dalcin Martins P."/>
        </authorList>
    </citation>
    <scope>NUCLEOTIDE SEQUENCE</scope>
    <source>
        <strain evidence="10">MAG_39</strain>
    </source>
</reference>
<dbReference type="AlphaFoldDB" id="A0A953J9N0"/>
<comment type="caution">
    <text evidence="10">The sequence shown here is derived from an EMBL/GenBank/DDBJ whole genome shotgun (WGS) entry which is preliminary data.</text>
</comment>
<accession>A0A953J9N0</accession>
<dbReference type="InterPro" id="IPR011009">
    <property type="entry name" value="Kinase-like_dom_sf"/>
</dbReference>
<dbReference type="SUPFAM" id="SSF56112">
    <property type="entry name" value="Protein kinase-like (PK-like)"/>
    <property type="match status" value="1"/>
</dbReference>
<keyword evidence="4 10" id="KW-0418">Kinase</keyword>
<dbReference type="CDD" id="cd14014">
    <property type="entry name" value="STKc_PknB_like"/>
    <property type="match status" value="1"/>
</dbReference>
<dbReference type="InterPro" id="IPR000719">
    <property type="entry name" value="Prot_kinase_dom"/>
</dbReference>
<proteinExistence type="predicted"/>
<name>A0A953J9N0_9BACT</name>
<dbReference type="PROSITE" id="PS50042">
    <property type="entry name" value="CNMP_BINDING_3"/>
    <property type="match status" value="1"/>
</dbReference>
<dbReference type="InterPro" id="IPR014710">
    <property type="entry name" value="RmlC-like_jellyroll"/>
</dbReference>
<dbReference type="PANTHER" id="PTHR43289">
    <property type="entry name" value="MITOGEN-ACTIVATED PROTEIN KINASE KINASE KINASE 20-RELATED"/>
    <property type="match status" value="1"/>
</dbReference>
<dbReference type="GO" id="GO:0030553">
    <property type="term" value="F:cGMP binding"/>
    <property type="evidence" value="ECO:0007669"/>
    <property type="project" value="UniProtKB-KW"/>
</dbReference>
<dbReference type="EMBL" id="JAIOIV010000018">
    <property type="protein sequence ID" value="MBZ0155090.1"/>
    <property type="molecule type" value="Genomic_DNA"/>
</dbReference>
<dbReference type="PROSITE" id="PS00107">
    <property type="entry name" value="PROTEIN_KINASE_ATP"/>
    <property type="match status" value="1"/>
</dbReference>
<dbReference type="GO" id="GO:0004674">
    <property type="term" value="F:protein serine/threonine kinase activity"/>
    <property type="evidence" value="ECO:0007669"/>
    <property type="project" value="TreeGrafter"/>
</dbReference>
<feature type="binding site" evidence="7">
    <location>
        <position position="41"/>
    </location>
    <ligand>
        <name>ATP</name>
        <dbReference type="ChEBI" id="CHEBI:30616"/>
    </ligand>
</feature>